<dbReference type="GO" id="GO:0033786">
    <property type="term" value="F:heptose-1-phosphate adenylyltransferase activity"/>
    <property type="evidence" value="ECO:0007669"/>
    <property type="project" value="TreeGrafter"/>
</dbReference>
<organism evidence="4 5">
    <name type="scientific">Taylorella asinigenitalis (strain MCE3)</name>
    <dbReference type="NCBI Taxonomy" id="1008459"/>
    <lineage>
        <taxon>Bacteria</taxon>
        <taxon>Pseudomonadati</taxon>
        <taxon>Pseudomonadota</taxon>
        <taxon>Betaproteobacteria</taxon>
        <taxon>Burkholderiales</taxon>
        <taxon>Alcaligenaceae</taxon>
        <taxon>Taylorella</taxon>
    </lineage>
</organism>
<name>G4QAS7_TAYAM</name>
<evidence type="ECO:0000313" key="4">
    <source>
        <dbReference type="EMBL" id="AEP36387.1"/>
    </source>
</evidence>
<reference evidence="4 5" key="2">
    <citation type="journal article" date="2012" name="PLoS ONE">
        <title>Genomic characterization of the taylorella genus.</title>
        <authorList>
            <person name="Hebert L."/>
            <person name="Moumen B."/>
            <person name="Pons N."/>
            <person name="Duquesne F."/>
            <person name="Breuil M.F."/>
            <person name="Goux D."/>
            <person name="Batto J.M."/>
            <person name="Laugier C."/>
            <person name="Renault P."/>
            <person name="Petry S."/>
        </authorList>
    </citation>
    <scope>NUCLEOTIDE SEQUENCE [LARGE SCALE GENOMIC DNA]</scope>
    <source>
        <strain evidence="4 5">MCE3</strain>
    </source>
</reference>
<dbReference type="InterPro" id="IPR011913">
    <property type="entry name" value="RfaE_dom_I"/>
</dbReference>
<dbReference type="Gene3D" id="3.40.1190.20">
    <property type="match status" value="1"/>
</dbReference>
<protein>
    <submittedName>
        <fullName evidence="4">ADP-heptose synthase</fullName>
    </submittedName>
</protein>
<dbReference type="PROSITE" id="PS00583">
    <property type="entry name" value="PFKB_KINASES_1"/>
    <property type="match status" value="1"/>
</dbReference>
<sequence length="314" mass="34601">MSHNYPIENIKKRKILVVGDLMVDRYWFGRVDRISPEAPVPVVHVKKNENRLGGAANVASNVVSLGAQVSLVGIVGDDEPAKILKNLCEEHSISHHFISDNTSETTIKMRVLGGQQQLIRIDFEKFPSDQKAQELNQKTKELIKAHDLVVFSDYRKGALKYIEDMIVFAKANCIQVLVDPKGADYSKYSGASLITPNRAEMELAVGHWDSEESLLLKANALREAHDIDAILVTRSELGMTLFDRNGRTHQNAQAKEVFDVSGAGDTVLATLAVTRAAGLEWSEAINWANKAGGIVVGKLGTSTVSSEEIMHYHD</sequence>
<dbReference type="InterPro" id="IPR002173">
    <property type="entry name" value="Carboh/pur_kinase_PfkB_CS"/>
</dbReference>
<gene>
    <name evidence="4" type="ordered locus">TASI_0613</name>
</gene>
<dbReference type="Pfam" id="PF00294">
    <property type="entry name" value="PfkB"/>
    <property type="match status" value="1"/>
</dbReference>
<dbReference type="GO" id="GO:0005829">
    <property type="term" value="C:cytosol"/>
    <property type="evidence" value="ECO:0007669"/>
    <property type="project" value="TreeGrafter"/>
</dbReference>
<dbReference type="RefSeq" id="WP_014111284.1">
    <property type="nucleotide sequence ID" value="NC_016043.1"/>
</dbReference>
<keyword evidence="1" id="KW-0808">Transferase</keyword>
<evidence type="ECO:0000256" key="2">
    <source>
        <dbReference type="ARBA" id="ARBA00022777"/>
    </source>
</evidence>
<evidence type="ECO:0000259" key="3">
    <source>
        <dbReference type="Pfam" id="PF00294"/>
    </source>
</evidence>
<evidence type="ECO:0000256" key="1">
    <source>
        <dbReference type="ARBA" id="ARBA00022679"/>
    </source>
</evidence>
<dbReference type="HOGENOM" id="CLU_021150_0_1_4"/>
<dbReference type="InterPro" id="IPR029056">
    <property type="entry name" value="Ribokinase-like"/>
</dbReference>
<evidence type="ECO:0000313" key="5">
    <source>
        <dbReference type="Proteomes" id="UP000009284"/>
    </source>
</evidence>
<dbReference type="EMBL" id="CP003059">
    <property type="protein sequence ID" value="AEP36387.1"/>
    <property type="molecule type" value="Genomic_DNA"/>
</dbReference>
<dbReference type="NCBIfam" id="TIGR02198">
    <property type="entry name" value="rfaE_dom_I"/>
    <property type="match status" value="1"/>
</dbReference>
<accession>G4QAS7</accession>
<dbReference type="InterPro" id="IPR011611">
    <property type="entry name" value="PfkB_dom"/>
</dbReference>
<dbReference type="Proteomes" id="UP000009284">
    <property type="component" value="Chromosome"/>
</dbReference>
<dbReference type="STRING" id="1008459.TASI_0613"/>
<dbReference type="OrthoDB" id="9802794at2"/>
<keyword evidence="5" id="KW-1185">Reference proteome</keyword>
<feature type="domain" description="Carbohydrate kinase PfkB" evidence="3">
    <location>
        <begin position="13"/>
        <end position="304"/>
    </location>
</feature>
<dbReference type="CDD" id="cd01172">
    <property type="entry name" value="RfaE_like"/>
    <property type="match status" value="1"/>
</dbReference>
<dbReference type="PANTHER" id="PTHR46969">
    <property type="entry name" value="BIFUNCTIONAL PROTEIN HLDE"/>
    <property type="match status" value="1"/>
</dbReference>
<dbReference type="KEGG" id="tas:TASI_0613"/>
<dbReference type="AlphaFoldDB" id="G4QAS7"/>
<dbReference type="GO" id="GO:0033785">
    <property type="term" value="F:heptose 7-phosphate kinase activity"/>
    <property type="evidence" value="ECO:0007669"/>
    <property type="project" value="TreeGrafter"/>
</dbReference>
<reference key="1">
    <citation type="submission" date="2011-09" db="EMBL/GenBank/DDBJ databases">
        <title>Genomic characterization of the Taylorella genus.</title>
        <authorList>
            <person name="Hebert L."/>
            <person name="Moumen B."/>
            <person name="Pons N."/>
            <person name="Duquesne F."/>
            <person name="Breuil M.-F."/>
            <person name="Goux D."/>
            <person name="Batto J.-M."/>
            <person name="Renault P."/>
            <person name="Laugier C."/>
            <person name="Petry S."/>
        </authorList>
    </citation>
    <scope>NUCLEOTIDE SEQUENCE</scope>
    <source>
        <strain>MCE3</strain>
    </source>
</reference>
<dbReference type="FunFam" id="3.40.1190.20:FF:000002">
    <property type="entry name" value="Bifunctional protein HldE"/>
    <property type="match status" value="1"/>
</dbReference>
<dbReference type="GO" id="GO:0016773">
    <property type="term" value="F:phosphotransferase activity, alcohol group as acceptor"/>
    <property type="evidence" value="ECO:0007669"/>
    <property type="project" value="InterPro"/>
</dbReference>
<dbReference type="SUPFAM" id="SSF53613">
    <property type="entry name" value="Ribokinase-like"/>
    <property type="match status" value="1"/>
</dbReference>
<keyword evidence="2" id="KW-0418">Kinase</keyword>
<proteinExistence type="predicted"/>
<dbReference type="eggNOG" id="COG2870">
    <property type="taxonomic scope" value="Bacteria"/>
</dbReference>
<dbReference type="PANTHER" id="PTHR46969:SF1">
    <property type="entry name" value="BIFUNCTIONAL PROTEIN HLDE"/>
    <property type="match status" value="1"/>
</dbReference>